<reference evidence="2" key="3">
    <citation type="submission" date="2025-08" db="UniProtKB">
        <authorList>
            <consortium name="RefSeq"/>
        </authorList>
    </citation>
    <scope>IDENTIFICATION</scope>
    <source>
        <strain evidence="2">NI907</strain>
    </source>
</reference>
<keyword evidence="1" id="KW-1185">Reference proteome</keyword>
<reference evidence="2" key="1">
    <citation type="journal article" date="2019" name="Mol. Biol. Evol.">
        <title>Blast fungal genomes show frequent chromosomal changes, gene gains and losses, and effector gene turnover.</title>
        <authorList>
            <person name="Gomez Luciano L.B."/>
            <person name="Jason Tsai I."/>
            <person name="Chuma I."/>
            <person name="Tosa Y."/>
            <person name="Chen Y.H."/>
            <person name="Li J.Y."/>
            <person name="Li M.Y."/>
            <person name="Jade Lu M.Y."/>
            <person name="Nakayashiki H."/>
            <person name="Li W.H."/>
        </authorList>
    </citation>
    <scope>NUCLEOTIDE SEQUENCE</scope>
    <source>
        <strain evidence="2">NI907</strain>
    </source>
</reference>
<proteinExistence type="predicted"/>
<gene>
    <name evidence="2" type="ORF">PgNI_04189</name>
</gene>
<dbReference type="RefSeq" id="XP_030984387.1">
    <property type="nucleotide sequence ID" value="XM_031124240.1"/>
</dbReference>
<reference evidence="2" key="2">
    <citation type="submission" date="2019-10" db="EMBL/GenBank/DDBJ databases">
        <authorList>
            <consortium name="NCBI Genome Project"/>
        </authorList>
    </citation>
    <scope>NUCLEOTIDE SEQUENCE</scope>
    <source>
        <strain evidence="2">NI907</strain>
    </source>
</reference>
<dbReference type="GeneID" id="41959149"/>
<accession>A0A6P8BB25</accession>
<dbReference type="AlphaFoldDB" id="A0A6P8BB25"/>
<sequence length="162" mass="18158">MSDARVMLAAAHGGFDMLTTLDSMEHDIGIKEDYQGGWVEYELLYFIFHTSPNKGDTSLVHFIMEMVDSWPRRHQWTHWVYPTFEKGLLRDAEAVFDTRETVWACRGHGADARAEVDARRPGWARGCGRGRGLASAIVGIFMFIKAIGEDACSGAAEIFDPT</sequence>
<name>A0A6P8BB25_PYRGI</name>
<protein>
    <submittedName>
        <fullName evidence="2">Uncharacterized protein</fullName>
    </submittedName>
</protein>
<evidence type="ECO:0000313" key="2">
    <source>
        <dbReference type="RefSeq" id="XP_030984387.1"/>
    </source>
</evidence>
<dbReference type="KEGG" id="pgri:PgNI_04189"/>
<dbReference type="Proteomes" id="UP000515153">
    <property type="component" value="Unplaced"/>
</dbReference>
<organism evidence="1 2">
    <name type="scientific">Pyricularia grisea</name>
    <name type="common">Crabgrass-specific blast fungus</name>
    <name type="synonym">Magnaporthe grisea</name>
    <dbReference type="NCBI Taxonomy" id="148305"/>
    <lineage>
        <taxon>Eukaryota</taxon>
        <taxon>Fungi</taxon>
        <taxon>Dikarya</taxon>
        <taxon>Ascomycota</taxon>
        <taxon>Pezizomycotina</taxon>
        <taxon>Sordariomycetes</taxon>
        <taxon>Sordariomycetidae</taxon>
        <taxon>Magnaporthales</taxon>
        <taxon>Pyriculariaceae</taxon>
        <taxon>Pyricularia</taxon>
    </lineage>
</organism>
<evidence type="ECO:0000313" key="1">
    <source>
        <dbReference type="Proteomes" id="UP000515153"/>
    </source>
</evidence>